<dbReference type="InterPro" id="IPR058637">
    <property type="entry name" value="YknX-like_C"/>
</dbReference>
<evidence type="ECO:0000259" key="7">
    <source>
        <dbReference type="Pfam" id="PF25989"/>
    </source>
</evidence>
<reference evidence="8 9" key="1">
    <citation type="submission" date="2020-07" db="EMBL/GenBank/DDBJ databases">
        <title>Luteimonas sp. SJ-92.</title>
        <authorList>
            <person name="Huang X.-X."/>
            <person name="Xu L."/>
            <person name="Sun J.-Q."/>
        </authorList>
    </citation>
    <scope>NUCLEOTIDE SEQUENCE [LARGE SCALE GENOMIC DNA]</scope>
    <source>
        <strain evidence="8 9">SJ-92</strain>
    </source>
</reference>
<dbReference type="RefSeq" id="WP_180679610.1">
    <property type="nucleotide sequence ID" value="NZ_JACCKA010000086.1"/>
</dbReference>
<dbReference type="Gene3D" id="2.40.420.20">
    <property type="match status" value="1"/>
</dbReference>
<dbReference type="Pfam" id="PF25917">
    <property type="entry name" value="BSH_RND"/>
    <property type="match status" value="1"/>
</dbReference>
<evidence type="ECO:0000259" key="4">
    <source>
        <dbReference type="Pfam" id="PF25876"/>
    </source>
</evidence>
<accession>A0A853JHD0</accession>
<keyword evidence="9" id="KW-1185">Reference proteome</keyword>
<comment type="similarity">
    <text evidence="1">Belongs to the membrane fusion protein (MFP) (TC 8.A.1) family.</text>
</comment>
<evidence type="ECO:0000259" key="6">
    <source>
        <dbReference type="Pfam" id="PF25954"/>
    </source>
</evidence>
<feature type="chain" id="PRO_5033005452" evidence="3">
    <location>
        <begin position="23"/>
        <end position="360"/>
    </location>
</feature>
<evidence type="ECO:0000313" key="8">
    <source>
        <dbReference type="EMBL" id="NZA27850.1"/>
    </source>
</evidence>
<dbReference type="Pfam" id="PF25989">
    <property type="entry name" value="YknX_C"/>
    <property type="match status" value="1"/>
</dbReference>
<dbReference type="Gene3D" id="2.40.50.100">
    <property type="match status" value="1"/>
</dbReference>
<evidence type="ECO:0000259" key="5">
    <source>
        <dbReference type="Pfam" id="PF25917"/>
    </source>
</evidence>
<feature type="domain" description="Multidrug resistance protein MdtA-like alpha-helical hairpin" evidence="4">
    <location>
        <begin position="101"/>
        <end position="169"/>
    </location>
</feature>
<dbReference type="GO" id="GO:0015562">
    <property type="term" value="F:efflux transmembrane transporter activity"/>
    <property type="evidence" value="ECO:0007669"/>
    <property type="project" value="TreeGrafter"/>
</dbReference>
<dbReference type="PANTHER" id="PTHR30469:SF18">
    <property type="entry name" value="RESISTANCE-NODULATION-CELL DIVISION (RND) EFFLUX MEMBRANE FUSION PROTEIN-RELATED"/>
    <property type="match status" value="1"/>
</dbReference>
<evidence type="ECO:0000313" key="9">
    <source>
        <dbReference type="Proteomes" id="UP000578091"/>
    </source>
</evidence>
<feature type="coiled-coil region" evidence="2">
    <location>
        <begin position="100"/>
        <end position="165"/>
    </location>
</feature>
<dbReference type="Gene3D" id="2.40.30.170">
    <property type="match status" value="1"/>
</dbReference>
<sequence length="360" mass="37049">MTRMRTAAIVAVAFGLLAGCGADPQRDSLPPLPELQAHVVAAADAGGGRAWDGVVEAVQQASLSAQTSGRVSEVAVDIDDRVARDQVLLRITAIEQQAGADTARAQLRAAEAAAAEAEQNHRRYAALAPSQYVSKAQVDQARAVRDSALAARDAARAQLAQAAQQTGYTVVRAPFAGIVSRREVEPGETVAPGQPLMTVHAPGALRIEVQVPQSEAAALRAAGAARVVLDDGRTVEAEAVTVYPSADPASHSTTVRIALPALDDPPVPGTTAKIVFPGVAAPGAAVPVQVPAAALVQRGEVSAVYVLHEGRAMLRQVRVGRRLGERVEIVAGLRAGETIAVDPVAAAQALAAQRRAAADA</sequence>
<feature type="domain" description="Multidrug resistance protein MdtA-like barrel-sandwich hybrid" evidence="5">
    <location>
        <begin position="60"/>
        <end position="198"/>
    </location>
</feature>
<dbReference type="SUPFAM" id="SSF111369">
    <property type="entry name" value="HlyD-like secretion proteins"/>
    <property type="match status" value="1"/>
</dbReference>
<dbReference type="GO" id="GO:1990281">
    <property type="term" value="C:efflux pump complex"/>
    <property type="evidence" value="ECO:0007669"/>
    <property type="project" value="TreeGrafter"/>
</dbReference>
<dbReference type="EMBL" id="JACCKA010000086">
    <property type="protein sequence ID" value="NZA27850.1"/>
    <property type="molecule type" value="Genomic_DNA"/>
</dbReference>
<evidence type="ECO:0000256" key="1">
    <source>
        <dbReference type="ARBA" id="ARBA00009477"/>
    </source>
</evidence>
<feature type="domain" description="CusB-like beta-barrel" evidence="6">
    <location>
        <begin position="207"/>
        <end position="275"/>
    </location>
</feature>
<protein>
    <submittedName>
        <fullName evidence="8">Efflux RND transporter periplasmic adaptor subunit</fullName>
    </submittedName>
</protein>
<dbReference type="PROSITE" id="PS51257">
    <property type="entry name" value="PROKAR_LIPOPROTEIN"/>
    <property type="match status" value="1"/>
</dbReference>
<comment type="caution">
    <text evidence="8">The sequence shown here is derived from an EMBL/GenBank/DDBJ whole genome shotgun (WGS) entry which is preliminary data.</text>
</comment>
<proteinExistence type="inferred from homology"/>
<feature type="signal peptide" evidence="3">
    <location>
        <begin position="1"/>
        <end position="22"/>
    </location>
</feature>
<dbReference type="Pfam" id="PF25954">
    <property type="entry name" value="Beta-barrel_RND_2"/>
    <property type="match status" value="1"/>
</dbReference>
<name>A0A853JHD0_9GAMM</name>
<feature type="domain" description="YknX-like C-terminal permuted SH3-like" evidence="7">
    <location>
        <begin position="288"/>
        <end position="343"/>
    </location>
</feature>
<gene>
    <name evidence="8" type="ORF">H0E84_15840</name>
</gene>
<dbReference type="NCBIfam" id="TIGR01730">
    <property type="entry name" value="RND_mfp"/>
    <property type="match status" value="1"/>
</dbReference>
<dbReference type="InterPro" id="IPR058624">
    <property type="entry name" value="MdtA-like_HH"/>
</dbReference>
<dbReference type="Gene3D" id="1.10.287.470">
    <property type="entry name" value="Helix hairpin bin"/>
    <property type="match status" value="1"/>
</dbReference>
<keyword evidence="2" id="KW-0175">Coiled coil</keyword>
<dbReference type="InterPro" id="IPR006143">
    <property type="entry name" value="RND_pump_MFP"/>
</dbReference>
<dbReference type="Pfam" id="PF25876">
    <property type="entry name" value="HH_MFP_RND"/>
    <property type="match status" value="1"/>
</dbReference>
<dbReference type="PANTHER" id="PTHR30469">
    <property type="entry name" value="MULTIDRUG RESISTANCE PROTEIN MDTA"/>
    <property type="match status" value="1"/>
</dbReference>
<dbReference type="InterPro" id="IPR058625">
    <property type="entry name" value="MdtA-like_BSH"/>
</dbReference>
<dbReference type="AlphaFoldDB" id="A0A853JHD0"/>
<evidence type="ECO:0000256" key="2">
    <source>
        <dbReference type="SAM" id="Coils"/>
    </source>
</evidence>
<dbReference type="InterPro" id="IPR058792">
    <property type="entry name" value="Beta-barrel_RND_2"/>
</dbReference>
<keyword evidence="3" id="KW-0732">Signal</keyword>
<evidence type="ECO:0000256" key="3">
    <source>
        <dbReference type="SAM" id="SignalP"/>
    </source>
</evidence>
<organism evidence="8 9">
    <name type="scientific">Luteimonas salinisoli</name>
    <dbReference type="NCBI Taxonomy" id="2752307"/>
    <lineage>
        <taxon>Bacteria</taxon>
        <taxon>Pseudomonadati</taxon>
        <taxon>Pseudomonadota</taxon>
        <taxon>Gammaproteobacteria</taxon>
        <taxon>Lysobacterales</taxon>
        <taxon>Lysobacteraceae</taxon>
        <taxon>Luteimonas</taxon>
    </lineage>
</organism>
<dbReference type="Proteomes" id="UP000578091">
    <property type="component" value="Unassembled WGS sequence"/>
</dbReference>